<reference evidence="7 8" key="1">
    <citation type="journal article" date="2021" name="Int. J. Syst. Evol. Microbiol.">
        <title>Streptococcus vicugnae sp. nov., isolated from faeces of alpacas (Vicugna pacos) and cattle (Bos taurus), Streptococcus zalophi sp. nov., and Streptococcus pacificus sp. nov., isolated from respiratory tract of California sea lions (Zalophus californianus).</title>
        <authorList>
            <person name="Volokhov D.V."/>
            <person name="Zagorodnyaya T.A."/>
            <person name="Shen Z."/>
            <person name="Blom J."/>
            <person name="Furtak V.A."/>
            <person name="Eisenberg T."/>
            <person name="Fan P."/>
            <person name="Jeong K.C."/>
            <person name="Gao Y."/>
            <person name="Zhang S."/>
            <person name="Amselle M."/>
        </authorList>
    </citation>
    <scope>NUCLEOTIDE SEQUENCE [LARGE SCALE GENOMIC DNA]</scope>
    <source>
        <strain evidence="8">CSL7508-lung</strain>
    </source>
</reference>
<dbReference type="InterPro" id="IPR001611">
    <property type="entry name" value="Leu-rich_rpt"/>
</dbReference>
<dbReference type="InterPro" id="IPR042229">
    <property type="entry name" value="Listeria/Bacterioides_rpt_sf"/>
</dbReference>
<evidence type="ECO:0000259" key="6">
    <source>
        <dbReference type="Pfam" id="PF16403"/>
    </source>
</evidence>
<evidence type="ECO:0000256" key="2">
    <source>
        <dbReference type="ARBA" id="ARBA00022614"/>
    </source>
</evidence>
<feature type="compositionally biased region" description="Low complexity" evidence="4">
    <location>
        <begin position="615"/>
        <end position="654"/>
    </location>
</feature>
<dbReference type="InterPro" id="IPR050836">
    <property type="entry name" value="SDS22/Internalin_LRR"/>
</dbReference>
<keyword evidence="3" id="KW-0677">Repeat</keyword>
<dbReference type="PANTHER" id="PTHR46652:SF3">
    <property type="entry name" value="LEUCINE-RICH REPEAT-CONTAINING PROTEIN 9"/>
    <property type="match status" value="1"/>
</dbReference>
<gene>
    <name evidence="7" type="ORF">JHK64_06525</name>
</gene>
<dbReference type="SUPFAM" id="SSF52075">
    <property type="entry name" value="Outer arm dynein light chain 1"/>
    <property type="match status" value="1"/>
</dbReference>
<evidence type="ECO:0000256" key="1">
    <source>
        <dbReference type="ARBA" id="ARBA00004196"/>
    </source>
</evidence>
<name>A0A934UE19_9STRE</name>
<comment type="subcellular location">
    <subcellularLocation>
        <location evidence="1">Cell envelope</location>
    </subcellularLocation>
</comment>
<dbReference type="Pfam" id="PF09479">
    <property type="entry name" value="Flg_new"/>
    <property type="match status" value="1"/>
</dbReference>
<keyword evidence="5" id="KW-0812">Transmembrane</keyword>
<dbReference type="AlphaFoldDB" id="A0A934UE19"/>
<dbReference type="Gene3D" id="2.60.40.4270">
    <property type="entry name" value="Listeria-Bacteroides repeat domain"/>
    <property type="match status" value="1"/>
</dbReference>
<evidence type="ECO:0000313" key="8">
    <source>
        <dbReference type="Proteomes" id="UP000644875"/>
    </source>
</evidence>
<dbReference type="GO" id="GO:0030313">
    <property type="term" value="C:cell envelope"/>
    <property type="evidence" value="ECO:0007669"/>
    <property type="project" value="UniProtKB-SubCell"/>
</dbReference>
<keyword evidence="8" id="KW-1185">Reference proteome</keyword>
<evidence type="ECO:0000313" key="7">
    <source>
        <dbReference type="EMBL" id="MBJ8350280.1"/>
    </source>
</evidence>
<dbReference type="InterPro" id="IPR025875">
    <property type="entry name" value="Leu-rich_rpt_4"/>
</dbReference>
<organism evidence="7 8">
    <name type="scientific">Streptococcus zalophi</name>
    <dbReference type="NCBI Taxonomy" id="640031"/>
    <lineage>
        <taxon>Bacteria</taxon>
        <taxon>Bacillati</taxon>
        <taxon>Bacillota</taxon>
        <taxon>Bacilli</taxon>
        <taxon>Lactobacillales</taxon>
        <taxon>Streptococcaceae</taxon>
        <taxon>Streptococcus</taxon>
    </lineage>
</organism>
<dbReference type="RefSeq" id="WP_199568195.1">
    <property type="nucleotide sequence ID" value="NZ_JAENBP010000009.1"/>
</dbReference>
<protein>
    <submittedName>
        <fullName evidence="7">Leucine-rich repeat domain-containing protein</fullName>
    </submittedName>
</protein>
<dbReference type="Gene3D" id="3.80.10.10">
    <property type="entry name" value="Ribonuclease Inhibitor"/>
    <property type="match status" value="1"/>
</dbReference>
<dbReference type="Pfam" id="PF12799">
    <property type="entry name" value="LRR_4"/>
    <property type="match status" value="1"/>
</dbReference>
<dbReference type="PROSITE" id="PS51450">
    <property type="entry name" value="LRR"/>
    <property type="match status" value="2"/>
</dbReference>
<dbReference type="InterPro" id="IPR013378">
    <property type="entry name" value="InlB-like_B-rpt"/>
</dbReference>
<dbReference type="PANTHER" id="PTHR46652">
    <property type="entry name" value="LEUCINE-RICH REPEAT AND IQ DOMAIN-CONTAINING PROTEIN 1-RELATED"/>
    <property type="match status" value="1"/>
</dbReference>
<evidence type="ECO:0000256" key="5">
    <source>
        <dbReference type="SAM" id="Phobius"/>
    </source>
</evidence>
<evidence type="ECO:0000256" key="3">
    <source>
        <dbReference type="ARBA" id="ARBA00022737"/>
    </source>
</evidence>
<feature type="transmembrane region" description="Helical" evidence="5">
    <location>
        <begin position="5"/>
        <end position="24"/>
    </location>
</feature>
<dbReference type="Gene3D" id="2.60.40.10">
    <property type="entry name" value="Immunoglobulins"/>
    <property type="match status" value="1"/>
</dbReference>
<sequence>MRKKIIVFCAMIVIPIVMMAINIIPVQATTANIPDETFKAYLNQKLNQSDDADITIEQLATIKQIELPAGVSDLEGIQYCTNLTFFRDNGKGLPLNYQKIGECTSLTFLAFMNCGIEDISFIANLTNLTYLNLWNNDISDISPLKNLTSLTTLDLSHNHIMDMSPIADYVDNMTSYSHLHSQSINLTVTCDKEEDGFCIIENPIIGIHGEPLAPNGIEKNTATYDAQTNTFKIAKDKLKFLYRFSQNTKDENPLKDFENRYHGIVSVTINHPLPNIYENVTLSTTDAVYTYDGMEHSAMKAISVDSNGHDVKIDYSLDGINWTSDINDITAKNISDSKTITVRAQVEGVYEGSIIQTQKLDIVKRKIILTSESDQKNDDGKPLTNPKITITGEGFAENEGAKFTVTGSQSGVGISDNEFTYTLNDNTLAENYDIQVIYGTLEVKPAIHTVTFINEDNTYATVEVQDGKTIASDDLTEQKMPNQPTKNGYIFKEWNTSADGKKMSFTETTVVNQDLSVYAIYSLKASPIAEAPVLEVKDASIKQGEQLDLMTLIVSAEDKIDGDLTKSVVLVDDGDFKADKIGQYKITFKVTNRLGASTTKTATVTVIKADRSSSEEPTTTTSTISEEPTTTTSTTSEEPTTTTSTISEEPTTTIEKSKLPKTGDNSGLSSLLSISGLTILTLHIIRNRKLIK</sequence>
<dbReference type="Pfam" id="PF16403">
    <property type="entry name" value="Bact_surface_Ig-like"/>
    <property type="match status" value="1"/>
</dbReference>
<dbReference type="NCBIfam" id="TIGR02543">
    <property type="entry name" value="List_Bact_rpt"/>
    <property type="match status" value="1"/>
</dbReference>
<feature type="region of interest" description="Disordered" evidence="4">
    <location>
        <begin position="608"/>
        <end position="665"/>
    </location>
</feature>
<comment type="caution">
    <text evidence="7">The sequence shown here is derived from an EMBL/GenBank/DDBJ whole genome shotgun (WGS) entry which is preliminary data.</text>
</comment>
<keyword evidence="5" id="KW-1133">Transmembrane helix</keyword>
<evidence type="ECO:0000256" key="4">
    <source>
        <dbReference type="SAM" id="MobiDB-lite"/>
    </source>
</evidence>
<accession>A0A934UE19</accession>
<dbReference type="Proteomes" id="UP000644875">
    <property type="component" value="Unassembled WGS sequence"/>
</dbReference>
<dbReference type="InterPro" id="IPR013783">
    <property type="entry name" value="Ig-like_fold"/>
</dbReference>
<proteinExistence type="predicted"/>
<keyword evidence="5" id="KW-0472">Membrane</keyword>
<feature type="domain" description="Pesticidal crystal protein Cry22Aa Ig-like" evidence="6">
    <location>
        <begin position="540"/>
        <end position="606"/>
    </location>
</feature>
<dbReference type="InterPro" id="IPR032179">
    <property type="entry name" value="Cry22Aa_Ig-like"/>
</dbReference>
<keyword evidence="2" id="KW-0433">Leucine-rich repeat</keyword>
<dbReference type="EMBL" id="JAENBP010000009">
    <property type="protein sequence ID" value="MBJ8350280.1"/>
    <property type="molecule type" value="Genomic_DNA"/>
</dbReference>
<dbReference type="InterPro" id="IPR032675">
    <property type="entry name" value="LRR_dom_sf"/>
</dbReference>